<proteinExistence type="predicted"/>
<dbReference type="InterPro" id="IPR050685">
    <property type="entry name" value="LDLR"/>
</dbReference>
<evidence type="ECO:0000256" key="5">
    <source>
        <dbReference type="ARBA" id="ARBA00023136"/>
    </source>
</evidence>
<dbReference type="EMBL" id="JWZT01003733">
    <property type="protein sequence ID" value="KII65739.1"/>
    <property type="molecule type" value="Genomic_DNA"/>
</dbReference>
<gene>
    <name evidence="9" type="ORF">RF11_04371</name>
</gene>
<evidence type="ECO:0000256" key="2">
    <source>
        <dbReference type="ARBA" id="ARBA00022692"/>
    </source>
</evidence>
<keyword evidence="5 8" id="KW-0472">Membrane</keyword>
<feature type="disulfide bond" evidence="7">
    <location>
        <begin position="19"/>
        <end position="34"/>
    </location>
</feature>
<dbReference type="PANTHER" id="PTHR24270">
    <property type="entry name" value="LOW-DENSITY LIPOPROTEIN RECEPTOR-RELATED"/>
    <property type="match status" value="1"/>
</dbReference>
<dbReference type="InterPro" id="IPR002172">
    <property type="entry name" value="LDrepeatLR_classA_rpt"/>
</dbReference>
<keyword evidence="3" id="KW-0677">Repeat</keyword>
<evidence type="ECO:0000256" key="6">
    <source>
        <dbReference type="ARBA" id="ARBA00023157"/>
    </source>
</evidence>
<reference evidence="9 10" key="1">
    <citation type="journal article" date="2014" name="Genome Biol. Evol.">
        <title>The genome of the myxosporean Thelohanellus kitauei shows adaptations to nutrient acquisition within its fish host.</title>
        <authorList>
            <person name="Yang Y."/>
            <person name="Xiong J."/>
            <person name="Zhou Z."/>
            <person name="Huo F."/>
            <person name="Miao W."/>
            <person name="Ran C."/>
            <person name="Liu Y."/>
            <person name="Zhang J."/>
            <person name="Feng J."/>
            <person name="Wang M."/>
            <person name="Wang M."/>
            <person name="Wang L."/>
            <person name="Yao B."/>
        </authorList>
    </citation>
    <scope>NUCLEOTIDE SEQUENCE [LARGE SCALE GENOMIC DNA]</scope>
    <source>
        <strain evidence="9">Wuqing</strain>
    </source>
</reference>
<dbReference type="OrthoDB" id="2019384at2759"/>
<dbReference type="PRINTS" id="PR00261">
    <property type="entry name" value="LDLRECEPTOR"/>
</dbReference>
<evidence type="ECO:0000256" key="8">
    <source>
        <dbReference type="SAM" id="Phobius"/>
    </source>
</evidence>
<evidence type="ECO:0000313" key="10">
    <source>
        <dbReference type="Proteomes" id="UP000031668"/>
    </source>
</evidence>
<sequence length="319" mass="36420">MKPINCPEEEGCYSESEKCDGFKDCSDGSDEKKCKGFGYLKSRNHSFNEKICMSKVCDGITDCEDTSDEILHCGFIVSNLGTHMDIRNVNFYAKDDGVVSFAWTHDDSSFPNKNSGVVHKKTDKNDIKIGGHVECERYVLIVKIQDFVIRYLQYTYIKPANARTPYNLQYDKKSQILSWQVTIPKCISPVFYIECYRGMKLIYRNFSALNYVKLELEHPFICKVSTCSKSVFNMSCSQFSDKIGLDEIWIFKYKYPIILTVVTVLLIVILLFVCSVVRKFKFGAWAEKLSAAGLTLKLLLLKEQRLSGQSTITSVSELI</sequence>
<keyword evidence="4 8" id="KW-1133">Transmembrane helix</keyword>
<dbReference type="GO" id="GO:0016192">
    <property type="term" value="P:vesicle-mediated transport"/>
    <property type="evidence" value="ECO:0007669"/>
    <property type="project" value="UniProtKB-ARBA"/>
</dbReference>
<dbReference type="Proteomes" id="UP000031668">
    <property type="component" value="Unassembled WGS sequence"/>
</dbReference>
<evidence type="ECO:0000256" key="1">
    <source>
        <dbReference type="ARBA" id="ARBA00004167"/>
    </source>
</evidence>
<keyword evidence="6 7" id="KW-1015">Disulfide bond</keyword>
<dbReference type="PROSITE" id="PS50068">
    <property type="entry name" value="LDLRA_2"/>
    <property type="match status" value="1"/>
</dbReference>
<dbReference type="CDD" id="cd00112">
    <property type="entry name" value="LDLa"/>
    <property type="match status" value="1"/>
</dbReference>
<dbReference type="InterPro" id="IPR036055">
    <property type="entry name" value="LDL_receptor-like_sf"/>
</dbReference>
<keyword evidence="9" id="KW-0675">Receptor</keyword>
<keyword evidence="10" id="KW-1185">Reference proteome</keyword>
<evidence type="ECO:0000313" key="9">
    <source>
        <dbReference type="EMBL" id="KII65739.1"/>
    </source>
</evidence>
<protein>
    <submittedName>
        <fullName evidence="9">Putative vitellogenin receptor</fullName>
    </submittedName>
</protein>
<organism evidence="9 10">
    <name type="scientific">Thelohanellus kitauei</name>
    <name type="common">Myxosporean</name>
    <dbReference type="NCBI Taxonomy" id="669202"/>
    <lineage>
        <taxon>Eukaryota</taxon>
        <taxon>Metazoa</taxon>
        <taxon>Cnidaria</taxon>
        <taxon>Myxozoa</taxon>
        <taxon>Myxosporea</taxon>
        <taxon>Bivalvulida</taxon>
        <taxon>Platysporina</taxon>
        <taxon>Myxobolidae</taxon>
        <taxon>Thelohanellus</taxon>
    </lineage>
</organism>
<comment type="caution">
    <text evidence="7">Lacks conserved residue(s) required for the propagation of feature annotation.</text>
</comment>
<evidence type="ECO:0000256" key="3">
    <source>
        <dbReference type="ARBA" id="ARBA00022737"/>
    </source>
</evidence>
<dbReference type="SUPFAM" id="SSF57424">
    <property type="entry name" value="LDL receptor-like module"/>
    <property type="match status" value="1"/>
</dbReference>
<evidence type="ECO:0000256" key="4">
    <source>
        <dbReference type="ARBA" id="ARBA00022989"/>
    </source>
</evidence>
<evidence type="ECO:0000256" key="7">
    <source>
        <dbReference type="PROSITE-ProRule" id="PRU00124"/>
    </source>
</evidence>
<name>A0A0C2IK20_THEKT</name>
<comment type="subcellular location">
    <subcellularLocation>
        <location evidence="1">Membrane</location>
        <topology evidence="1">Single-pass membrane protein</topology>
    </subcellularLocation>
</comment>
<comment type="caution">
    <text evidence="9">The sequence shown here is derived from an EMBL/GenBank/DDBJ whole genome shotgun (WGS) entry which is preliminary data.</text>
</comment>
<keyword evidence="2 8" id="KW-0812">Transmembrane</keyword>
<dbReference type="SMART" id="SM00192">
    <property type="entry name" value="LDLa"/>
    <property type="match status" value="2"/>
</dbReference>
<feature type="transmembrane region" description="Helical" evidence="8">
    <location>
        <begin position="255"/>
        <end position="277"/>
    </location>
</feature>
<dbReference type="Gene3D" id="4.10.400.10">
    <property type="entry name" value="Low-density Lipoprotein Receptor"/>
    <property type="match status" value="2"/>
</dbReference>
<accession>A0A0C2IK20</accession>
<dbReference type="AlphaFoldDB" id="A0A0C2IK20"/>
<dbReference type="GO" id="GO:0005886">
    <property type="term" value="C:plasma membrane"/>
    <property type="evidence" value="ECO:0007669"/>
    <property type="project" value="TreeGrafter"/>
</dbReference>